<dbReference type="GO" id="GO:0019843">
    <property type="term" value="F:rRNA binding"/>
    <property type="evidence" value="ECO:0007669"/>
    <property type="project" value="UniProtKB-UniRule"/>
</dbReference>
<dbReference type="InterPro" id="IPR023153">
    <property type="entry name" value="DarP_sf"/>
</dbReference>
<evidence type="ECO:0000256" key="5">
    <source>
        <dbReference type="HAMAP-Rule" id="MF_00765"/>
    </source>
</evidence>
<keyword evidence="1 5" id="KW-0963">Cytoplasm</keyword>
<sequence>MYQEDQEPISKTRRKQEMQDLQDLGAALVRLSKDQLKQLDLPEKLLEAVKEAQRLTAHGAIRRQLQFIGKIMREVDPAPIQAFLDRLSGESSEHTAWLHQLERLRDKLLASDEALQALLAQHPALDIQQMRTMVRNARKEREENKPPKHFRALFQTLRELIPEPSLPGRAKSAPQSDQEDDA</sequence>
<organism evidence="7 8">
    <name type="scientific">Chitinivorax tropicus</name>
    <dbReference type="NCBI Taxonomy" id="714531"/>
    <lineage>
        <taxon>Bacteria</taxon>
        <taxon>Pseudomonadati</taxon>
        <taxon>Pseudomonadota</taxon>
        <taxon>Betaproteobacteria</taxon>
        <taxon>Chitinivorax</taxon>
    </lineage>
</organism>
<comment type="function">
    <text evidence="5">Member of a network of 50S ribosomal subunit biogenesis factors which assembles along the 30S-50S interface, preventing incorrect 23S rRNA structures from forming. Promotes peptidyl transferase center (PTC) maturation.</text>
</comment>
<dbReference type="CDD" id="cd16331">
    <property type="entry name" value="YjgA-like"/>
    <property type="match status" value="1"/>
</dbReference>
<proteinExistence type="inferred from homology"/>
<protein>
    <recommendedName>
        <fullName evidence="5">Dual-action ribosomal maturation protein DarP</fullName>
    </recommendedName>
    <alternativeName>
        <fullName evidence="5">Large ribosomal subunit assembly factor DarP</fullName>
    </alternativeName>
</protein>
<evidence type="ECO:0000256" key="4">
    <source>
        <dbReference type="ARBA" id="ARBA00022884"/>
    </source>
</evidence>
<dbReference type="InterPro" id="IPR006839">
    <property type="entry name" value="DarP"/>
</dbReference>
<evidence type="ECO:0000256" key="1">
    <source>
        <dbReference type="ARBA" id="ARBA00022490"/>
    </source>
</evidence>
<evidence type="ECO:0000313" key="8">
    <source>
        <dbReference type="Proteomes" id="UP000575898"/>
    </source>
</evidence>
<comment type="subcellular location">
    <subcellularLocation>
        <location evidence="5">Cytoplasm</location>
    </subcellularLocation>
    <text evidence="5">Associates with late stage pre-50S ribosomal subunits.</text>
</comment>
<reference evidence="7 8" key="1">
    <citation type="submission" date="2020-08" db="EMBL/GenBank/DDBJ databases">
        <title>Genomic Encyclopedia of Type Strains, Phase IV (KMG-IV): sequencing the most valuable type-strain genomes for metagenomic binning, comparative biology and taxonomic classification.</title>
        <authorList>
            <person name="Goeker M."/>
        </authorList>
    </citation>
    <scope>NUCLEOTIDE SEQUENCE [LARGE SCALE GENOMIC DNA]</scope>
    <source>
        <strain evidence="7 8">DSM 27165</strain>
    </source>
</reference>
<dbReference type="RefSeq" id="WP_184040981.1">
    <property type="nucleotide sequence ID" value="NZ_JACHHY010000019.1"/>
</dbReference>
<dbReference type="HAMAP" id="MF_00765">
    <property type="entry name" value="DarP"/>
    <property type="match status" value="1"/>
</dbReference>
<accession>A0A840MX24</accession>
<comment type="similarity">
    <text evidence="5">Belongs to the DarP family.</text>
</comment>
<evidence type="ECO:0000313" key="7">
    <source>
        <dbReference type="EMBL" id="MBB5019701.1"/>
    </source>
</evidence>
<dbReference type="Proteomes" id="UP000575898">
    <property type="component" value="Unassembled WGS sequence"/>
</dbReference>
<dbReference type="GO" id="GO:0043022">
    <property type="term" value="F:ribosome binding"/>
    <property type="evidence" value="ECO:0007669"/>
    <property type="project" value="UniProtKB-UniRule"/>
</dbReference>
<comment type="caution">
    <text evidence="7">The sequence shown here is derived from an EMBL/GenBank/DDBJ whole genome shotgun (WGS) entry which is preliminary data.</text>
</comment>
<dbReference type="Gene3D" id="1.10.60.30">
    <property type="entry name" value="PSPTO4464-like domains"/>
    <property type="match status" value="2"/>
</dbReference>
<keyword evidence="4 5" id="KW-0694">RNA-binding</keyword>
<evidence type="ECO:0000256" key="3">
    <source>
        <dbReference type="ARBA" id="ARBA00022730"/>
    </source>
</evidence>
<dbReference type="EMBL" id="JACHHY010000019">
    <property type="protein sequence ID" value="MBB5019701.1"/>
    <property type="molecule type" value="Genomic_DNA"/>
</dbReference>
<keyword evidence="3 5" id="KW-0699">rRNA-binding</keyword>
<dbReference type="PANTHER" id="PTHR38101:SF1">
    <property type="entry name" value="UPF0307 PROTEIN YJGA"/>
    <property type="match status" value="1"/>
</dbReference>
<gene>
    <name evidence="5" type="primary">darP</name>
    <name evidence="7" type="ORF">HNQ59_003009</name>
</gene>
<dbReference type="PANTHER" id="PTHR38101">
    <property type="entry name" value="UPF0307 PROTEIN YJGA"/>
    <property type="match status" value="1"/>
</dbReference>
<evidence type="ECO:0000256" key="2">
    <source>
        <dbReference type="ARBA" id="ARBA00022517"/>
    </source>
</evidence>
<dbReference type="AlphaFoldDB" id="A0A840MX24"/>
<keyword evidence="2 5" id="KW-0690">Ribosome biogenesis</keyword>
<name>A0A840MX24_9PROT</name>
<dbReference type="PIRSF" id="PIRSF016183">
    <property type="entry name" value="UCP016183"/>
    <property type="match status" value="1"/>
</dbReference>
<dbReference type="Pfam" id="PF04751">
    <property type="entry name" value="DarP"/>
    <property type="match status" value="1"/>
</dbReference>
<keyword evidence="8" id="KW-1185">Reference proteome</keyword>
<feature type="region of interest" description="Disordered" evidence="6">
    <location>
        <begin position="160"/>
        <end position="182"/>
    </location>
</feature>
<dbReference type="SUPFAM" id="SSF158710">
    <property type="entry name" value="PSPTO4464-like"/>
    <property type="match status" value="1"/>
</dbReference>
<dbReference type="NCBIfam" id="NF003593">
    <property type="entry name" value="PRK05255.1-1"/>
    <property type="match status" value="1"/>
</dbReference>
<evidence type="ECO:0000256" key="6">
    <source>
        <dbReference type="SAM" id="MobiDB-lite"/>
    </source>
</evidence>
<dbReference type="GO" id="GO:1902626">
    <property type="term" value="P:assembly of large subunit precursor of preribosome"/>
    <property type="evidence" value="ECO:0007669"/>
    <property type="project" value="UniProtKB-UniRule"/>
</dbReference>
<dbReference type="GO" id="GO:0005829">
    <property type="term" value="C:cytosol"/>
    <property type="evidence" value="ECO:0007669"/>
    <property type="project" value="TreeGrafter"/>
</dbReference>